<dbReference type="AlphaFoldDB" id="A3DLF0"/>
<reference evidence="2" key="1">
    <citation type="journal article" date="2009" name="BMC Genomics">
        <title>The complete genome sequence of Staphylothermus marinus reveals differences in sulfur metabolism among heterotrophic Crenarchaeota.</title>
        <authorList>
            <person name="Anderson I.J."/>
            <person name="Dharmarajan L."/>
            <person name="Rodriguez J."/>
            <person name="Hooper S."/>
            <person name="Porat I."/>
            <person name="Ulrich L.E."/>
            <person name="Elkins J.G."/>
            <person name="Mavromatis K."/>
            <person name="Sun H."/>
            <person name="Land M."/>
            <person name="Lapidus A."/>
            <person name="Lucas S."/>
            <person name="Barry K."/>
            <person name="Huber H."/>
            <person name="Zhulin I.B."/>
            <person name="Whitman W.B."/>
            <person name="Mukhopadhyay B."/>
            <person name="Woese C."/>
            <person name="Bristow J."/>
            <person name="Kyrpides N."/>
        </authorList>
    </citation>
    <scope>NUCLEOTIDE SEQUENCE [LARGE SCALE GENOMIC DNA]</scope>
    <source>
        <strain evidence="2">ATCC 43588 / DSM 3639 / JCM 9404 / F1</strain>
    </source>
</reference>
<dbReference type="GeneID" id="4907285"/>
<organism evidence="1 2">
    <name type="scientific">Staphylothermus marinus (strain ATCC 43588 / DSM 3639 / JCM 9404 / F1)</name>
    <dbReference type="NCBI Taxonomy" id="399550"/>
    <lineage>
        <taxon>Archaea</taxon>
        <taxon>Thermoproteota</taxon>
        <taxon>Thermoprotei</taxon>
        <taxon>Desulfurococcales</taxon>
        <taxon>Desulfurococcaceae</taxon>
        <taxon>Staphylothermus</taxon>
    </lineage>
</organism>
<evidence type="ECO:0000313" key="2">
    <source>
        <dbReference type="Proteomes" id="UP000000254"/>
    </source>
</evidence>
<dbReference type="STRING" id="399550.Smar_0348"/>
<proteinExistence type="predicted"/>
<dbReference type="RefSeq" id="WP_011838651.1">
    <property type="nucleotide sequence ID" value="NC_009033.1"/>
</dbReference>
<sequence>MRFQSSSVLMILIIVSAVLGGSISIVSNVYVANPGMYLKFKLYNFANNTVIDDTSLFSNGNVVLQVEVSAIVPPIYNGDLKVIYKGVFQGSNTIFIPAEKLLKIARGWVETYKARRGDQDKTYSGLIIRAFIYNKKTGEILYQLYDSITYKPVDIINRKTMKYTIHLAKHSLTALKIDTSYITAMTAERIAREVKLDQLPFPVFIRIPVFEIKPENITSELPSDYFKNVGGKLYVKTPVLIAWNKLSYSGSVGVSINIGVQKGEIGVYPTFTTGEILSKISNGVAPNVNLWKGSGFTWGGETYYYYVEKELAPNQQWWAWIWARPIYKVYNVYLCDSNFLYCEYFGGDVENVITDILTYGSNIEGGSDLGLPDENLMEKFYEGTNETLLQIPDTYLDDGKLDPGEYVSFPQIFNYYDECGSDFEIGISAGSIAALGICSALGLPTGGMGCAVAVAFASTFQTSISAQGPQVFIYGGIYNHGDDPNIPGDYDIYEYVYMRISKYQYKQDPPWWCFWCGPCYYDVPAGIYFEFI</sequence>
<dbReference type="Proteomes" id="UP000000254">
    <property type="component" value="Chromosome"/>
</dbReference>
<protein>
    <submittedName>
        <fullName evidence="1">Uncharacterized protein</fullName>
    </submittedName>
</protein>
<reference evidence="1 2" key="2">
    <citation type="journal article" date="2009" name="Stand. Genomic Sci.">
        <title>Complete genome sequence of Staphylothermus marinus Stetter and Fiala 1986 type strain F1.</title>
        <authorList>
            <person name="Anderson I.J."/>
            <person name="Sun H."/>
            <person name="Lapidus A."/>
            <person name="Copeland A."/>
            <person name="Glavina Del Rio T."/>
            <person name="Tice H."/>
            <person name="Dalin E."/>
            <person name="Lucas S."/>
            <person name="Barry K."/>
            <person name="Land M."/>
            <person name="Richardson P."/>
            <person name="Huber H."/>
            <person name="Kyrpides N.C."/>
        </authorList>
    </citation>
    <scope>NUCLEOTIDE SEQUENCE [LARGE SCALE GENOMIC DNA]</scope>
    <source>
        <strain evidence="2">ATCC 43588 / DSM 3639 / JCM 9404 / F1</strain>
    </source>
</reference>
<name>A3DLF0_STAMF</name>
<evidence type="ECO:0000313" key="1">
    <source>
        <dbReference type="EMBL" id="ABN69460.1"/>
    </source>
</evidence>
<dbReference type="OrthoDB" id="46247at2157"/>
<dbReference type="EMBL" id="CP000575">
    <property type="protein sequence ID" value="ABN69460.1"/>
    <property type="molecule type" value="Genomic_DNA"/>
</dbReference>
<dbReference type="eggNOG" id="arCOG03754">
    <property type="taxonomic scope" value="Archaea"/>
</dbReference>
<keyword evidence="2" id="KW-1185">Reference proteome</keyword>
<dbReference type="KEGG" id="smr:Smar_0348"/>
<accession>A3DLF0</accession>
<gene>
    <name evidence="1" type="ordered locus">Smar_0348</name>
</gene>
<dbReference type="HOGENOM" id="CLU_526424_0_0_2"/>